<dbReference type="InterPro" id="IPR011990">
    <property type="entry name" value="TPR-like_helical_dom_sf"/>
</dbReference>
<dbReference type="InterPro" id="IPR033985">
    <property type="entry name" value="SusD-like_N"/>
</dbReference>
<evidence type="ECO:0000256" key="6">
    <source>
        <dbReference type="SAM" id="SignalP"/>
    </source>
</evidence>
<proteinExistence type="inferred from homology"/>
<dbReference type="InterPro" id="IPR012944">
    <property type="entry name" value="SusD_RagB_dom"/>
</dbReference>
<feature type="signal peptide" evidence="6">
    <location>
        <begin position="1"/>
        <end position="27"/>
    </location>
</feature>
<evidence type="ECO:0000259" key="8">
    <source>
        <dbReference type="Pfam" id="PF14322"/>
    </source>
</evidence>
<evidence type="ECO:0000259" key="7">
    <source>
        <dbReference type="Pfam" id="PF07980"/>
    </source>
</evidence>
<evidence type="ECO:0000256" key="1">
    <source>
        <dbReference type="ARBA" id="ARBA00004442"/>
    </source>
</evidence>
<reference evidence="9 10" key="1">
    <citation type="submission" date="2019-07" db="EMBL/GenBank/DDBJ databases">
        <title>Rufibacter sp. nov., isolated from lake sediment.</title>
        <authorList>
            <person name="Qu J.-H."/>
        </authorList>
    </citation>
    <scope>NUCLEOTIDE SEQUENCE [LARGE SCALE GENOMIC DNA]</scope>
    <source>
        <strain evidence="9 10">NBS58-1</strain>
    </source>
</reference>
<sequence>MTLQMKNIVKKTSTLLLAGFLMGAATGCDDFLDLNPKDTRTEDNFYKTQADATEALIGVYDVLQWNTVNGFHPTPMVLDILSDDAYSAGQPSSEPNLLQMDRHQILTTNGEVAGLWRKHFIGISRANTLLSRIQGIDAPDDFKKRAIAEAKFLRAHFYLDLVRLFENVPLILAPQSPSEYNQPQATPKAVYDQIALDLMEAMPDLPASDLRASMGRATRWAAKGLLAKTYLFYKGVYGQDLQAGTTAITAPVALQHLNDIITSSGHTLLPNYADNFKRANEFSVEAVWEISYSDENPWWDWGYVQGGEGNMQPQQQGPRIKNTAIENYLAGWSTGIPTQELYDAFEANDPRRDATILAETELVGGKDNLNIGYQHTGYFSQKYTTAKEYAPSAGQLELNWGNNYRAIRFSDVLLMASELMVMTGTGDAKAPLTRVRARVGLAPVDATLDNIYRERRVELALEGHRYWDLLRRGTAAAAAAITVNRTTLPANYEGNLGDFNLQFNSARRGFLPIPQSELDLSAGVLKPNPGY</sequence>
<dbReference type="PROSITE" id="PS51257">
    <property type="entry name" value="PROKAR_LIPOPROTEIN"/>
    <property type="match status" value="1"/>
</dbReference>
<protein>
    <submittedName>
        <fullName evidence="9">RagB/SusD family nutrient uptake outer membrane protein</fullName>
    </submittedName>
</protein>
<dbReference type="Pfam" id="PF14322">
    <property type="entry name" value="SusD-like_3"/>
    <property type="match status" value="1"/>
</dbReference>
<gene>
    <name evidence="9" type="ORF">FOA19_02405</name>
</gene>
<name>A0A5B6TST8_9BACT</name>
<evidence type="ECO:0000256" key="5">
    <source>
        <dbReference type="ARBA" id="ARBA00023237"/>
    </source>
</evidence>
<feature type="domain" description="SusD-like N-terminal" evidence="8">
    <location>
        <begin position="30"/>
        <end position="231"/>
    </location>
</feature>
<comment type="caution">
    <text evidence="9">The sequence shown here is derived from an EMBL/GenBank/DDBJ whole genome shotgun (WGS) entry which is preliminary data.</text>
</comment>
<keyword evidence="4" id="KW-0472">Membrane</keyword>
<dbReference type="Pfam" id="PF07980">
    <property type="entry name" value="SusD_RagB"/>
    <property type="match status" value="1"/>
</dbReference>
<dbReference type="OrthoDB" id="9792139at2"/>
<comment type="similarity">
    <text evidence="2">Belongs to the SusD family.</text>
</comment>
<feature type="chain" id="PRO_5022913672" evidence="6">
    <location>
        <begin position="28"/>
        <end position="531"/>
    </location>
</feature>
<keyword evidence="5" id="KW-0998">Cell outer membrane</keyword>
<keyword evidence="10" id="KW-1185">Reference proteome</keyword>
<evidence type="ECO:0000256" key="3">
    <source>
        <dbReference type="ARBA" id="ARBA00022729"/>
    </source>
</evidence>
<evidence type="ECO:0000256" key="2">
    <source>
        <dbReference type="ARBA" id="ARBA00006275"/>
    </source>
</evidence>
<organism evidence="9 10">
    <name type="scientific">Rufibacter hautae</name>
    <dbReference type="NCBI Taxonomy" id="2595005"/>
    <lineage>
        <taxon>Bacteria</taxon>
        <taxon>Pseudomonadati</taxon>
        <taxon>Bacteroidota</taxon>
        <taxon>Cytophagia</taxon>
        <taxon>Cytophagales</taxon>
        <taxon>Hymenobacteraceae</taxon>
        <taxon>Rufibacter</taxon>
    </lineage>
</organism>
<dbReference type="AlphaFoldDB" id="A0A5B6TST8"/>
<dbReference type="Proteomes" id="UP000324133">
    <property type="component" value="Unassembled WGS sequence"/>
</dbReference>
<evidence type="ECO:0000256" key="4">
    <source>
        <dbReference type="ARBA" id="ARBA00023136"/>
    </source>
</evidence>
<keyword evidence="3 6" id="KW-0732">Signal</keyword>
<evidence type="ECO:0000313" key="10">
    <source>
        <dbReference type="Proteomes" id="UP000324133"/>
    </source>
</evidence>
<evidence type="ECO:0000313" key="9">
    <source>
        <dbReference type="EMBL" id="KAA3439558.1"/>
    </source>
</evidence>
<accession>A0A5B6TST8</accession>
<feature type="domain" description="RagB/SusD" evidence="7">
    <location>
        <begin position="306"/>
        <end position="531"/>
    </location>
</feature>
<dbReference type="Gene3D" id="1.25.40.390">
    <property type="match status" value="1"/>
</dbReference>
<dbReference type="GO" id="GO:0009279">
    <property type="term" value="C:cell outer membrane"/>
    <property type="evidence" value="ECO:0007669"/>
    <property type="project" value="UniProtKB-SubCell"/>
</dbReference>
<dbReference type="EMBL" id="VKKY01000001">
    <property type="protein sequence ID" value="KAA3439558.1"/>
    <property type="molecule type" value="Genomic_DNA"/>
</dbReference>
<comment type="subcellular location">
    <subcellularLocation>
        <location evidence="1">Cell outer membrane</location>
    </subcellularLocation>
</comment>
<dbReference type="SUPFAM" id="SSF48452">
    <property type="entry name" value="TPR-like"/>
    <property type="match status" value="1"/>
</dbReference>